<dbReference type="InterPro" id="IPR027417">
    <property type="entry name" value="P-loop_NTPase"/>
</dbReference>
<dbReference type="PANTHER" id="PTHR13037">
    <property type="entry name" value="FORMIN"/>
    <property type="match status" value="1"/>
</dbReference>
<proteinExistence type="predicted"/>
<evidence type="ECO:0000256" key="1">
    <source>
        <dbReference type="ARBA" id="ARBA00022581"/>
    </source>
</evidence>
<sequence>MAVRPCDGDDALVRVCDLAGRPRGTGFLADLGGTLLTSHEAVDGLARLVLHAPGDQVCLVGADAITPLPELGLALVATEGISLRPLPVAASGPAHPERRVRLRARGWTDAVVVGTASVTYTATDRFHLLDEVYELALDSPEVLRVHPQASGSPVIDAETGAVLAVIATALHAGHRAGGFAVPLRAGSGPLAELLARNAATVPAYGPHLNLAGALQLTATSVGSAAVPREWREPVARPGTEDELRDFLGRGGDRGPLVLGLVGDPGCGRTTELAALAARRARGAEPAPTVWLRGAELRPGDGGLKDAVERSLRTAARIVSAAAGDSRGEAPVASPDAVADLARSAGRPLLVLLDGPEEMPPVLAHALPDWTAGTASWLRAGGVRLVVACRPEYWEQAGALFPAGMLHVPEEAPAVPPGAPARALPFCVRLGDLPERQAVRARARYGIPPGALAATEAAHPLALRLFAEIRAALPEPAVPDPAGTPAVGDAVPDRAEIFSAYLDLVCLRIAVRLTAGAESPARGTAVRRLAARVAGQVHEAARRCLGPGQGELDRESFEDLFPWRTGWASAVLTEGLVVPAGAGYRFAHEEFADWLQGLHLDLDEALFALVHRWFAAPAGAAEAPVRLPSRPGARAGHAPGHTVPPAPPVGPAAAPHSLPVPRHRIGPVIQSLLLTARQSGPTALARHLERLIHALDQQAAEPSRLAAPPPPRTPPRPQTPPRTPADGEMDAAGPAPDLMDRLMDRAMDRPMADDPPADEADLDADTVPNRRPVAGRAAVPPPRSPAAADPAPETPPEAAASTDASAGASAGACAGASGEPRPPVPAPEAARRADAVWWAAHLLGEVLLRVPDADQYRGVLRLLAERITVRSIERGGFGPQGLGGLAEFGPWFWRRLELPLAERLDLLRLLLPADGPPPQNPQTSQNVQVPSGPAERFLPTVGELLCDAPRAALPVICGWFGDDRPLQTDTALKGPRPTVAAAVQALLHTHRHRAVDDLTEALVEAAHPGADELLAALAEDEPSAVCRAVDRWAHEERPARHVAAAAYGLRAAPYVRSDADRELLRYAALAMLARTADCTLHGAALALLVRDPATRSRHLPAALTHFAAGDPQLPAGALAAALASHPEPVLAAFQGRLREPGAGAAEVLRELAAVTTPALARRAAGLVRDHLRHRPEGAVHAAEFLDRRLEQGASARAVVFPLVVELLREHPPEVRRAVAPVLAAPGSHISRPMRQELLDVALERERDADVLDALLGAAADGCARRPPLLTRDLVHRLGLLLGRTPEGAAHFDRRLVQLAAASPCFARLVRGWLDSDGAWDAVIGPSARRLCEQLAVPSTP</sequence>
<evidence type="ECO:0000313" key="3">
    <source>
        <dbReference type="EMBL" id="MFI9098897.1"/>
    </source>
</evidence>
<dbReference type="GO" id="GO:0006508">
    <property type="term" value="P:proteolysis"/>
    <property type="evidence" value="ECO:0007669"/>
    <property type="project" value="UniProtKB-KW"/>
</dbReference>
<feature type="compositionally biased region" description="Low complexity" evidence="2">
    <location>
        <begin position="764"/>
        <end position="777"/>
    </location>
</feature>
<dbReference type="Proteomes" id="UP001614394">
    <property type="component" value="Unassembled WGS sequence"/>
</dbReference>
<dbReference type="EMBL" id="JBITYG010000001">
    <property type="protein sequence ID" value="MFI9098897.1"/>
    <property type="molecule type" value="Genomic_DNA"/>
</dbReference>
<gene>
    <name evidence="3" type="ORF">ACIGXA_00085</name>
</gene>
<feature type="region of interest" description="Disordered" evidence="2">
    <location>
        <begin position="747"/>
        <end position="826"/>
    </location>
</feature>
<evidence type="ECO:0000256" key="2">
    <source>
        <dbReference type="SAM" id="MobiDB-lite"/>
    </source>
</evidence>
<feature type="region of interest" description="Disordered" evidence="2">
    <location>
        <begin position="624"/>
        <end position="660"/>
    </location>
</feature>
<reference evidence="3 4" key="1">
    <citation type="submission" date="2024-10" db="EMBL/GenBank/DDBJ databases">
        <title>The Natural Products Discovery Center: Release of the First 8490 Sequenced Strains for Exploring Actinobacteria Biosynthetic Diversity.</title>
        <authorList>
            <person name="Kalkreuter E."/>
            <person name="Kautsar S.A."/>
            <person name="Yang D."/>
            <person name="Bader C.D."/>
            <person name="Teijaro C.N."/>
            <person name="Fluegel L."/>
            <person name="Davis C.M."/>
            <person name="Simpson J.R."/>
            <person name="Lauterbach L."/>
            <person name="Steele A.D."/>
            <person name="Gui C."/>
            <person name="Meng S."/>
            <person name="Li G."/>
            <person name="Viehrig K."/>
            <person name="Ye F."/>
            <person name="Su P."/>
            <person name="Kiefer A.F."/>
            <person name="Nichols A."/>
            <person name="Cepeda A.J."/>
            <person name="Yan W."/>
            <person name="Fan B."/>
            <person name="Jiang Y."/>
            <person name="Adhikari A."/>
            <person name="Zheng C.-J."/>
            <person name="Schuster L."/>
            <person name="Cowan T.M."/>
            <person name="Smanski M.J."/>
            <person name="Chevrette M.G."/>
            <person name="De Carvalho L.P.S."/>
            <person name="Shen B."/>
        </authorList>
    </citation>
    <scope>NUCLEOTIDE SEQUENCE [LARGE SCALE GENOMIC DNA]</scope>
    <source>
        <strain evidence="3 4">NPDC053399</strain>
    </source>
</reference>
<dbReference type="GO" id="GO:0008233">
    <property type="term" value="F:peptidase activity"/>
    <property type="evidence" value="ECO:0007669"/>
    <property type="project" value="UniProtKB-KW"/>
</dbReference>
<feature type="compositionally biased region" description="Pro residues" evidence="2">
    <location>
        <begin position="706"/>
        <end position="722"/>
    </location>
</feature>
<dbReference type="SUPFAM" id="SSF50494">
    <property type="entry name" value="Trypsin-like serine proteases"/>
    <property type="match status" value="1"/>
</dbReference>
<keyword evidence="4" id="KW-1185">Reference proteome</keyword>
<dbReference type="PANTHER" id="PTHR13037:SF24">
    <property type="entry name" value="POLYCOMB PROTEIN PCL-RELATED"/>
    <property type="match status" value="1"/>
</dbReference>
<feature type="compositionally biased region" description="Low complexity" evidence="2">
    <location>
        <begin position="784"/>
        <end position="818"/>
    </location>
</feature>
<dbReference type="RefSeq" id="WP_399643032.1">
    <property type="nucleotide sequence ID" value="NZ_JBITYG010000001.1"/>
</dbReference>
<organism evidence="3 4">
    <name type="scientific">Streptomyces fildesensis</name>
    <dbReference type="NCBI Taxonomy" id="375757"/>
    <lineage>
        <taxon>Bacteria</taxon>
        <taxon>Bacillati</taxon>
        <taxon>Actinomycetota</taxon>
        <taxon>Actinomycetes</taxon>
        <taxon>Kitasatosporales</taxon>
        <taxon>Streptomycetaceae</taxon>
        <taxon>Streptomyces</taxon>
    </lineage>
</organism>
<evidence type="ECO:0000313" key="4">
    <source>
        <dbReference type="Proteomes" id="UP001614394"/>
    </source>
</evidence>
<dbReference type="SUPFAM" id="SSF52540">
    <property type="entry name" value="P-loop containing nucleoside triphosphate hydrolases"/>
    <property type="match status" value="1"/>
</dbReference>
<keyword evidence="3" id="KW-0378">Hydrolase</keyword>
<protein>
    <submittedName>
        <fullName evidence="3">Serine protease</fullName>
    </submittedName>
</protein>
<dbReference type="InterPro" id="IPR009003">
    <property type="entry name" value="Peptidase_S1_PA"/>
</dbReference>
<feature type="compositionally biased region" description="Acidic residues" evidence="2">
    <location>
        <begin position="754"/>
        <end position="763"/>
    </location>
</feature>
<keyword evidence="3" id="KW-0645">Protease</keyword>
<comment type="caution">
    <text evidence="3">The sequence shown here is derived from an EMBL/GenBank/DDBJ whole genome shotgun (WGS) entry which is preliminary data.</text>
</comment>
<name>A0ABW8BZ99_9ACTN</name>
<feature type="region of interest" description="Disordered" evidence="2">
    <location>
        <begin position="698"/>
        <end position="735"/>
    </location>
</feature>
<accession>A0ABW8BZ99</accession>
<keyword evidence="1" id="KW-0945">Host-virus interaction</keyword>